<feature type="domain" description="GS beta-grasp" evidence="7">
    <location>
        <begin position="20"/>
        <end position="112"/>
    </location>
</feature>
<dbReference type="PANTHER" id="PTHR43785">
    <property type="entry name" value="GAMMA-GLUTAMYLPUTRESCINE SYNTHETASE"/>
    <property type="match status" value="1"/>
</dbReference>
<keyword evidence="10" id="KW-1185">Reference proteome</keyword>
<dbReference type="Gene3D" id="3.10.20.70">
    <property type="entry name" value="Glutamine synthetase, N-terminal domain"/>
    <property type="match status" value="1"/>
</dbReference>
<dbReference type="GO" id="GO:0004356">
    <property type="term" value="F:glutamine synthetase activity"/>
    <property type="evidence" value="ECO:0007669"/>
    <property type="project" value="InterPro"/>
</dbReference>
<dbReference type="SUPFAM" id="SSF55931">
    <property type="entry name" value="Glutamine synthetase/guanido kinase"/>
    <property type="match status" value="1"/>
</dbReference>
<organism evidence="9 10">
    <name type="scientific">Virgisporangium aliadipatigenens</name>
    <dbReference type="NCBI Taxonomy" id="741659"/>
    <lineage>
        <taxon>Bacteria</taxon>
        <taxon>Bacillati</taxon>
        <taxon>Actinomycetota</taxon>
        <taxon>Actinomycetes</taxon>
        <taxon>Micromonosporales</taxon>
        <taxon>Micromonosporaceae</taxon>
        <taxon>Virgisporangium</taxon>
    </lineage>
</organism>
<reference evidence="9" key="1">
    <citation type="submission" date="2021-01" db="EMBL/GenBank/DDBJ databases">
        <title>Whole genome shotgun sequence of Virgisporangium aliadipatigenens NBRC 105644.</title>
        <authorList>
            <person name="Komaki H."/>
            <person name="Tamura T."/>
        </authorList>
    </citation>
    <scope>NUCLEOTIDE SEQUENCE</scope>
    <source>
        <strain evidence="9">NBRC 105644</strain>
    </source>
</reference>
<dbReference type="Proteomes" id="UP000619260">
    <property type="component" value="Unassembled WGS sequence"/>
</dbReference>
<dbReference type="PROSITE" id="PS51987">
    <property type="entry name" value="GS_CATALYTIC"/>
    <property type="match status" value="1"/>
</dbReference>
<keyword evidence="3" id="KW-0547">Nucleotide-binding</keyword>
<evidence type="ECO:0000256" key="4">
    <source>
        <dbReference type="ARBA" id="ARBA00022840"/>
    </source>
</evidence>
<dbReference type="AlphaFoldDB" id="A0A8J4DP84"/>
<dbReference type="RefSeq" id="WP_239152462.1">
    <property type="nucleotide sequence ID" value="NZ_BOPF01000003.1"/>
</dbReference>
<gene>
    <name evidence="9" type="ORF">Val02_12540</name>
</gene>
<dbReference type="PROSITE" id="PS51986">
    <property type="entry name" value="GS_BETA_GRASP"/>
    <property type="match status" value="1"/>
</dbReference>
<dbReference type="InterPro" id="IPR008147">
    <property type="entry name" value="Gln_synt_N"/>
</dbReference>
<evidence type="ECO:0000256" key="5">
    <source>
        <dbReference type="PROSITE-ProRule" id="PRU01330"/>
    </source>
</evidence>
<keyword evidence="2" id="KW-0436">Ligase</keyword>
<name>A0A8J4DP84_9ACTN</name>
<dbReference type="GO" id="GO:0006542">
    <property type="term" value="P:glutamine biosynthetic process"/>
    <property type="evidence" value="ECO:0007669"/>
    <property type="project" value="InterPro"/>
</dbReference>
<dbReference type="PANTHER" id="PTHR43785:SF12">
    <property type="entry name" value="TYPE-1 GLUTAMINE SYNTHETASE 2"/>
    <property type="match status" value="1"/>
</dbReference>
<keyword evidence="4" id="KW-0067">ATP-binding</keyword>
<feature type="domain" description="GS catalytic" evidence="8">
    <location>
        <begin position="119"/>
        <end position="448"/>
    </location>
</feature>
<comment type="similarity">
    <text evidence="1 5 6">Belongs to the glutamine synthetase family.</text>
</comment>
<evidence type="ECO:0000256" key="2">
    <source>
        <dbReference type="ARBA" id="ARBA00022598"/>
    </source>
</evidence>
<dbReference type="GO" id="GO:0005524">
    <property type="term" value="F:ATP binding"/>
    <property type="evidence" value="ECO:0007669"/>
    <property type="project" value="UniProtKB-KW"/>
</dbReference>
<proteinExistence type="inferred from homology"/>
<protein>
    <submittedName>
        <fullName evidence="9">Glutamine synthetase</fullName>
    </submittedName>
</protein>
<dbReference type="InterPro" id="IPR036651">
    <property type="entry name" value="Gln_synt_N_sf"/>
</dbReference>
<dbReference type="EMBL" id="BOPF01000003">
    <property type="protein sequence ID" value="GIJ44368.1"/>
    <property type="molecule type" value="Genomic_DNA"/>
</dbReference>
<evidence type="ECO:0000256" key="3">
    <source>
        <dbReference type="ARBA" id="ARBA00022741"/>
    </source>
</evidence>
<evidence type="ECO:0000313" key="9">
    <source>
        <dbReference type="EMBL" id="GIJ44368.1"/>
    </source>
</evidence>
<evidence type="ECO:0000256" key="6">
    <source>
        <dbReference type="RuleBase" id="RU000384"/>
    </source>
</evidence>
<evidence type="ECO:0000313" key="10">
    <source>
        <dbReference type="Proteomes" id="UP000619260"/>
    </source>
</evidence>
<dbReference type="InterPro" id="IPR008146">
    <property type="entry name" value="Gln_synth_cat_dom"/>
</dbReference>
<evidence type="ECO:0000259" key="7">
    <source>
        <dbReference type="PROSITE" id="PS51986"/>
    </source>
</evidence>
<dbReference type="Gene3D" id="3.30.590.10">
    <property type="entry name" value="Glutamine synthetase/guanido kinase, catalytic domain"/>
    <property type="match status" value="1"/>
</dbReference>
<dbReference type="Pfam" id="PF00120">
    <property type="entry name" value="Gln-synt_C"/>
    <property type="match status" value="1"/>
</dbReference>
<sequence>MDRRQRAERAEHIAADLSARGVRQVALTWVDNAGITRVKAVPVKRLSHAAAWGVGMSPVFDAFLVDDSVAGGTRAGGPVGDLRLMPDLDRLSVLAAQPGWAWAPVYRLTQEGAVYPGCQRAVAHAALADAARHGLEFRMAFEVEWFLGTADGFPVGEGPAYGMSRVVELSAYLDDLHAALDAQDVPVDQFHPEYSPGQLELSVGATDPVSAADRAVLVRQTIRAVSKAHGYRVSFAPVVVAGQVGNGQHLHFSVRAGGRALFSGGEGPHGLTADGESVLAGVLRRLPAFTAVGAPNVASYLRLQPQRWAAPWQCWGRENREAALRLVTGSTGEGEVAANAELKCVDGAANPYLVVAAVTAIAAASHGRGETLPPEVTVDPATLPEGRRPQRLPQSLPEAVAALRADDVLPTLFGPELLDAYCAVRTAEAAALAGLKPQGIVEATRWRH</sequence>
<dbReference type="SMART" id="SM01230">
    <property type="entry name" value="Gln-synt_C"/>
    <property type="match status" value="1"/>
</dbReference>
<accession>A0A8J4DP84</accession>
<dbReference type="SUPFAM" id="SSF54368">
    <property type="entry name" value="Glutamine synthetase, N-terminal domain"/>
    <property type="match status" value="1"/>
</dbReference>
<comment type="caution">
    <text evidence="9">The sequence shown here is derived from an EMBL/GenBank/DDBJ whole genome shotgun (WGS) entry which is preliminary data.</text>
</comment>
<dbReference type="InterPro" id="IPR014746">
    <property type="entry name" value="Gln_synth/guanido_kin_cat_dom"/>
</dbReference>
<evidence type="ECO:0000256" key="1">
    <source>
        <dbReference type="ARBA" id="ARBA00009897"/>
    </source>
</evidence>
<evidence type="ECO:0000259" key="8">
    <source>
        <dbReference type="PROSITE" id="PS51987"/>
    </source>
</evidence>